<evidence type="ECO:0000256" key="3">
    <source>
        <dbReference type="ARBA" id="ARBA00022801"/>
    </source>
</evidence>
<comment type="caution">
    <text evidence="8">The sequence shown here is derived from an EMBL/GenBank/DDBJ whole genome shotgun (WGS) entry which is preliminary data.</text>
</comment>
<feature type="compositionally biased region" description="Polar residues" evidence="6">
    <location>
        <begin position="1"/>
        <end position="14"/>
    </location>
</feature>
<dbReference type="Gene3D" id="3.90.70.10">
    <property type="entry name" value="Cysteine proteinases"/>
    <property type="match status" value="1"/>
</dbReference>
<dbReference type="InterPro" id="IPR022682">
    <property type="entry name" value="Calpain_domain_III"/>
</dbReference>
<evidence type="ECO:0000256" key="2">
    <source>
        <dbReference type="ARBA" id="ARBA00022670"/>
    </source>
</evidence>
<dbReference type="CDD" id="cd00214">
    <property type="entry name" value="Calpain_III"/>
    <property type="match status" value="1"/>
</dbReference>
<feature type="active site" evidence="5">
    <location>
        <position position="328"/>
    </location>
</feature>
<dbReference type="InterPro" id="IPR001300">
    <property type="entry name" value="Peptidase_C2_calpain_cat"/>
</dbReference>
<dbReference type="InterPro" id="IPR036213">
    <property type="entry name" value="Calpain_III_sf"/>
</dbReference>
<dbReference type="InterPro" id="IPR022684">
    <property type="entry name" value="Calpain_cysteine_protease"/>
</dbReference>
<reference evidence="8 9" key="1">
    <citation type="submission" date="2023-09" db="EMBL/GenBank/DDBJ databases">
        <title>Genomes of two closely related lineages of the louse Polyplax serrata with different host specificities.</title>
        <authorList>
            <person name="Martinu J."/>
            <person name="Tarabai H."/>
            <person name="Stefka J."/>
            <person name="Hypsa V."/>
        </authorList>
    </citation>
    <scope>NUCLEOTIDE SEQUENCE [LARGE SCALE GENOMIC DNA]</scope>
    <source>
        <strain evidence="8">98ZLc_SE</strain>
    </source>
</reference>
<feature type="active site" evidence="5">
    <location>
        <position position="303"/>
    </location>
</feature>
<dbReference type="PANTHER" id="PTHR10183:SF379">
    <property type="entry name" value="CALPAIN-5"/>
    <property type="match status" value="1"/>
</dbReference>
<evidence type="ECO:0000256" key="5">
    <source>
        <dbReference type="PROSITE-ProRule" id="PRU00239"/>
    </source>
</evidence>
<sequence length="587" mass="66093">MGCINSSMISNANAPQHHIEPRLSNDQKERSSKTRIIQNEVVDYCVSSVASEEPKEPTGKFIDGLLGLCDNQIIIEKLSKLSQGELFEDEEFPADSTSLCFSQPPAKFYDDVVWLRPFQISKSPYLFVDGTSRRDVKQGILGNCWFLSACASVAKRQDLVEKVIDPSQHLFGDGYRGILLINFWRFGEWVTVNIDDRLPTKNGHLIFGSCINENEFWLALVEKAYAKLHGSYEALIGGHALEAFVDLTGGIAETVRISPDCFKQLTTVYMHGAFITCSRKAEGNHHEICRHQTPNAKGLIEGHAYTVTYVATVDLLDGETVELVRVRNPWGDAVEWDGAWSDRSANWNNVSEFDKKRLRILAMEDGEFWMEFDDFQEEFEELTIATIGPDFNQDGLADTPLEVGFIKSSWKKGVNAGGCRNDLEKFALNPQYLLHLKESNHAEGEEMCSVLIGLMQEHRRSQKNRRLSLVPIAFFIYKAETPLEKLGAEYFLCIPEESNSGDFTDCREVILRIDLEPGYYVIIPATFHPDSETNFMIRVFALRPFTLAEMTESKETDSGLVNDASSCSTPNLLDSTAVENSIETIQP</sequence>
<dbReference type="PROSITE" id="PS00139">
    <property type="entry name" value="THIOL_PROTEASE_CYS"/>
    <property type="match status" value="1"/>
</dbReference>
<dbReference type="CDD" id="cd00044">
    <property type="entry name" value="CysPc"/>
    <property type="match status" value="1"/>
</dbReference>
<dbReference type="SUPFAM" id="SSF54001">
    <property type="entry name" value="Cysteine proteinases"/>
    <property type="match status" value="1"/>
</dbReference>
<evidence type="ECO:0000256" key="6">
    <source>
        <dbReference type="SAM" id="MobiDB-lite"/>
    </source>
</evidence>
<dbReference type="InterPro" id="IPR038765">
    <property type="entry name" value="Papain-like_cys_pep_sf"/>
</dbReference>
<dbReference type="Pfam" id="PF00648">
    <property type="entry name" value="Peptidase_C2"/>
    <property type="match status" value="1"/>
</dbReference>
<feature type="region of interest" description="Disordered" evidence="6">
    <location>
        <begin position="1"/>
        <end position="33"/>
    </location>
</feature>
<dbReference type="PROSITE" id="PS50203">
    <property type="entry name" value="CALPAIN_CAT"/>
    <property type="match status" value="1"/>
</dbReference>
<keyword evidence="2 5" id="KW-0645">Protease</keyword>
<name>A0ABR1BC18_POLSC</name>
<feature type="compositionally biased region" description="Basic and acidic residues" evidence="6">
    <location>
        <begin position="17"/>
        <end position="32"/>
    </location>
</feature>
<dbReference type="Gene3D" id="2.60.120.380">
    <property type="match status" value="1"/>
</dbReference>
<dbReference type="InterPro" id="IPR033883">
    <property type="entry name" value="C2_III"/>
</dbReference>
<dbReference type="SUPFAM" id="SSF49758">
    <property type="entry name" value="Calpain large subunit, middle domain (domain III)"/>
    <property type="match status" value="1"/>
</dbReference>
<protein>
    <recommendedName>
        <fullName evidence="7">Calpain catalytic domain-containing protein</fullName>
    </recommendedName>
</protein>
<dbReference type="SMART" id="SM00230">
    <property type="entry name" value="CysPc"/>
    <property type="match status" value="1"/>
</dbReference>
<evidence type="ECO:0000256" key="4">
    <source>
        <dbReference type="ARBA" id="ARBA00022807"/>
    </source>
</evidence>
<keyword evidence="4 5" id="KW-0788">Thiol protease</keyword>
<proteinExistence type="inferred from homology"/>
<dbReference type="EMBL" id="JAWJWF010000002">
    <property type="protein sequence ID" value="KAK6637931.1"/>
    <property type="molecule type" value="Genomic_DNA"/>
</dbReference>
<dbReference type="PANTHER" id="PTHR10183">
    <property type="entry name" value="CALPAIN"/>
    <property type="match status" value="1"/>
</dbReference>
<evidence type="ECO:0000259" key="7">
    <source>
        <dbReference type="PROSITE" id="PS50203"/>
    </source>
</evidence>
<dbReference type="SMART" id="SM00720">
    <property type="entry name" value="calpain_III"/>
    <property type="match status" value="1"/>
</dbReference>
<accession>A0ABR1BC18</accession>
<dbReference type="Proteomes" id="UP001359485">
    <property type="component" value="Unassembled WGS sequence"/>
</dbReference>
<feature type="domain" description="Calpain catalytic" evidence="7">
    <location>
        <begin position="86"/>
        <end position="388"/>
    </location>
</feature>
<dbReference type="Pfam" id="PF01067">
    <property type="entry name" value="Calpain_III"/>
    <property type="match status" value="1"/>
</dbReference>
<evidence type="ECO:0000256" key="1">
    <source>
        <dbReference type="ARBA" id="ARBA00007623"/>
    </source>
</evidence>
<keyword evidence="9" id="KW-1185">Reference proteome</keyword>
<evidence type="ECO:0000313" key="9">
    <source>
        <dbReference type="Proteomes" id="UP001359485"/>
    </source>
</evidence>
<evidence type="ECO:0000313" key="8">
    <source>
        <dbReference type="EMBL" id="KAK6637931.1"/>
    </source>
</evidence>
<comment type="similarity">
    <text evidence="1">Belongs to the peptidase C2 family.</text>
</comment>
<dbReference type="InterPro" id="IPR000169">
    <property type="entry name" value="Pept_cys_AS"/>
</dbReference>
<keyword evidence="3 5" id="KW-0378">Hydrolase</keyword>
<organism evidence="8 9">
    <name type="scientific">Polyplax serrata</name>
    <name type="common">Common mouse louse</name>
    <dbReference type="NCBI Taxonomy" id="468196"/>
    <lineage>
        <taxon>Eukaryota</taxon>
        <taxon>Metazoa</taxon>
        <taxon>Ecdysozoa</taxon>
        <taxon>Arthropoda</taxon>
        <taxon>Hexapoda</taxon>
        <taxon>Insecta</taxon>
        <taxon>Pterygota</taxon>
        <taxon>Neoptera</taxon>
        <taxon>Paraneoptera</taxon>
        <taxon>Psocodea</taxon>
        <taxon>Troctomorpha</taxon>
        <taxon>Phthiraptera</taxon>
        <taxon>Anoplura</taxon>
        <taxon>Polyplacidae</taxon>
        <taxon>Polyplax</taxon>
    </lineage>
</organism>
<dbReference type="InterPro" id="IPR022683">
    <property type="entry name" value="Calpain_III"/>
</dbReference>
<dbReference type="PRINTS" id="PR00704">
    <property type="entry name" value="CALPAIN"/>
</dbReference>
<gene>
    <name evidence="8" type="ORF">RUM44_008353</name>
</gene>
<feature type="active site" evidence="5">
    <location>
        <position position="144"/>
    </location>
</feature>